<organism evidence="17 18">
    <name type="scientific">Allobacillus salarius</name>
    <dbReference type="NCBI Taxonomy" id="1955272"/>
    <lineage>
        <taxon>Bacteria</taxon>
        <taxon>Bacillati</taxon>
        <taxon>Bacillota</taxon>
        <taxon>Bacilli</taxon>
        <taxon>Bacillales</taxon>
        <taxon>Bacillaceae</taxon>
        <taxon>Allobacillus</taxon>
    </lineage>
</organism>
<dbReference type="Pfam" id="PF00684">
    <property type="entry name" value="DnaJ_CXXCXGXG"/>
    <property type="match status" value="1"/>
</dbReference>
<dbReference type="FunFam" id="2.60.260.20:FF:000009">
    <property type="entry name" value="Putative Mitochondrial DnaJ chaperone"/>
    <property type="match status" value="1"/>
</dbReference>
<dbReference type="Gene3D" id="2.60.260.20">
    <property type="entry name" value="Urease metallochaperone UreE, N-terminal domain"/>
    <property type="match status" value="2"/>
</dbReference>
<keyword evidence="3 13" id="KW-0963">Cytoplasm</keyword>
<dbReference type="GO" id="GO:0031072">
    <property type="term" value="F:heat shock protein binding"/>
    <property type="evidence" value="ECO:0007669"/>
    <property type="project" value="InterPro"/>
</dbReference>
<keyword evidence="4 13" id="KW-0235">DNA replication</keyword>
<dbReference type="PROSITE" id="PS51188">
    <property type="entry name" value="ZF_CR"/>
    <property type="match status" value="1"/>
</dbReference>
<comment type="subunit">
    <text evidence="2 13">Homodimer.</text>
</comment>
<feature type="domain" description="J" evidence="15">
    <location>
        <begin position="5"/>
        <end position="69"/>
    </location>
</feature>
<evidence type="ECO:0000256" key="3">
    <source>
        <dbReference type="ARBA" id="ARBA00022490"/>
    </source>
</evidence>
<evidence type="ECO:0000256" key="11">
    <source>
        <dbReference type="ARBA" id="ARBA00061004"/>
    </source>
</evidence>
<feature type="domain" description="CR-type" evidence="16">
    <location>
        <begin position="132"/>
        <end position="214"/>
    </location>
</feature>
<reference evidence="17 18" key="1">
    <citation type="submission" date="2019-07" db="EMBL/GenBank/DDBJ databases">
        <title>Allobacillus sp. nov. SKP isolated from shrimp paste of Euphausiacea.</title>
        <authorList>
            <person name="Kanchanasin P."/>
            <person name="Tanasupawat S."/>
            <person name="Shi W."/>
            <person name="Wu L."/>
            <person name="Ma J."/>
        </authorList>
    </citation>
    <scope>NUCLEOTIDE SEQUENCE [LARGE SCALE GENOMIC DNA]</scope>
    <source>
        <strain evidence="17 18">SKP4-8</strain>
    </source>
</reference>
<evidence type="ECO:0000256" key="9">
    <source>
        <dbReference type="ARBA" id="ARBA00023016"/>
    </source>
</evidence>
<dbReference type="InterPro" id="IPR012724">
    <property type="entry name" value="DnaJ"/>
</dbReference>
<evidence type="ECO:0000256" key="1">
    <source>
        <dbReference type="ARBA" id="ARBA00004496"/>
    </source>
</evidence>
<feature type="repeat" description="CXXCXGXG motif" evidence="13">
    <location>
        <begin position="202"/>
        <end position="209"/>
    </location>
</feature>
<accession>A0A556PTP6</accession>
<evidence type="ECO:0000256" key="2">
    <source>
        <dbReference type="ARBA" id="ARBA00011738"/>
    </source>
</evidence>
<dbReference type="Pfam" id="PF00226">
    <property type="entry name" value="DnaJ"/>
    <property type="match status" value="1"/>
</dbReference>
<evidence type="ECO:0000256" key="8">
    <source>
        <dbReference type="ARBA" id="ARBA00022833"/>
    </source>
</evidence>
<dbReference type="EMBL" id="VMHE01000001">
    <property type="protein sequence ID" value="TSJ67755.1"/>
    <property type="molecule type" value="Genomic_DNA"/>
</dbReference>
<dbReference type="GO" id="GO:0005737">
    <property type="term" value="C:cytoplasm"/>
    <property type="evidence" value="ECO:0007669"/>
    <property type="project" value="UniProtKB-SubCell"/>
</dbReference>
<dbReference type="GO" id="GO:0008270">
    <property type="term" value="F:zinc ion binding"/>
    <property type="evidence" value="ECO:0007669"/>
    <property type="project" value="UniProtKB-UniRule"/>
</dbReference>
<sequence>MSKRDYYEILGVSKDASKDEIKKAYRKLARKYHPDVNKEEDAADKFKEAKEAYEVLGNEQKRAQYDQFGHAGTQGGQGGFGAGGGAGGFGGFEDIFDMFFGGGGRTRDPNAPQKGQDLQYTMELDFEEAVFGKETAIHIPKEETCDTCEGSGAKPGTNVNTCSHCQGTGQLNETQDTPFGRVVNRRACHYCSGTGKQVEQKCSTCGGKGSVRKRKKIEINIPAGIDDGQQIRVSGEGNPGENGGPPGDLFVVIRVRSHEFFERDGDDILCEMPITYAQAALGDEVEVPTVHGKVKFKIPSGTQTGTHFRLKGKGVPNVHGYGQGDQHILVKVMVPKQLNDRQKELLRELHEMESDETLDEHHDNLFQRMKRAFKGDS</sequence>
<evidence type="ECO:0000256" key="12">
    <source>
        <dbReference type="ARBA" id="ARBA00067609"/>
    </source>
</evidence>
<feature type="repeat" description="CXXCXGXG motif" evidence="13">
    <location>
        <begin position="188"/>
        <end position="195"/>
    </location>
</feature>
<feature type="zinc finger region" description="CR-type" evidence="14">
    <location>
        <begin position="132"/>
        <end position="214"/>
    </location>
</feature>
<dbReference type="AlphaFoldDB" id="A0A556PTP6"/>
<dbReference type="NCBIfam" id="TIGR02349">
    <property type="entry name" value="DnaJ_bact"/>
    <property type="match status" value="1"/>
</dbReference>
<dbReference type="HAMAP" id="MF_01152">
    <property type="entry name" value="DnaJ"/>
    <property type="match status" value="1"/>
</dbReference>
<dbReference type="SMART" id="SM00271">
    <property type="entry name" value="DnaJ"/>
    <property type="match status" value="1"/>
</dbReference>
<dbReference type="Pfam" id="PF01556">
    <property type="entry name" value="DnaJ_C"/>
    <property type="match status" value="1"/>
</dbReference>
<feature type="binding site" evidence="13">
    <location>
        <position position="165"/>
    </location>
    <ligand>
        <name>Zn(2+)</name>
        <dbReference type="ChEBI" id="CHEBI:29105"/>
        <label>2</label>
    </ligand>
</feature>
<dbReference type="InterPro" id="IPR036869">
    <property type="entry name" value="J_dom_sf"/>
</dbReference>
<evidence type="ECO:0000256" key="10">
    <source>
        <dbReference type="ARBA" id="ARBA00023186"/>
    </source>
</evidence>
<dbReference type="SUPFAM" id="SSF49493">
    <property type="entry name" value="HSP40/DnaJ peptide-binding domain"/>
    <property type="match status" value="2"/>
</dbReference>
<dbReference type="GO" id="GO:0042026">
    <property type="term" value="P:protein refolding"/>
    <property type="evidence" value="ECO:0007669"/>
    <property type="project" value="TreeGrafter"/>
</dbReference>
<keyword evidence="9 13" id="KW-0346">Stress response</keyword>
<dbReference type="NCBIfam" id="NF010873">
    <property type="entry name" value="PRK14280.1"/>
    <property type="match status" value="1"/>
</dbReference>
<evidence type="ECO:0000256" key="4">
    <source>
        <dbReference type="ARBA" id="ARBA00022705"/>
    </source>
</evidence>
<dbReference type="RefSeq" id="WP_144087514.1">
    <property type="nucleotide sequence ID" value="NZ_VMHE01000001.1"/>
</dbReference>
<evidence type="ECO:0000313" key="18">
    <source>
        <dbReference type="Proteomes" id="UP000316425"/>
    </source>
</evidence>
<evidence type="ECO:0000256" key="14">
    <source>
        <dbReference type="PROSITE-ProRule" id="PRU00546"/>
    </source>
</evidence>
<feature type="repeat" description="CXXCXGXG motif" evidence="13">
    <location>
        <begin position="145"/>
        <end position="152"/>
    </location>
</feature>
<dbReference type="PROSITE" id="PS00636">
    <property type="entry name" value="DNAJ_1"/>
    <property type="match status" value="1"/>
</dbReference>
<dbReference type="CDD" id="cd10747">
    <property type="entry name" value="DnaJ_C"/>
    <property type="match status" value="1"/>
</dbReference>
<feature type="binding site" evidence="13">
    <location>
        <position position="162"/>
    </location>
    <ligand>
        <name>Zn(2+)</name>
        <dbReference type="ChEBI" id="CHEBI:29105"/>
        <label>2</label>
    </ligand>
</feature>
<proteinExistence type="inferred from homology"/>
<dbReference type="GO" id="GO:0005524">
    <property type="term" value="F:ATP binding"/>
    <property type="evidence" value="ECO:0007669"/>
    <property type="project" value="InterPro"/>
</dbReference>
<dbReference type="SUPFAM" id="SSF57938">
    <property type="entry name" value="DnaJ/Hsp40 cysteine-rich domain"/>
    <property type="match status" value="1"/>
</dbReference>
<comment type="subcellular location">
    <subcellularLocation>
        <location evidence="1 13">Cytoplasm</location>
    </subcellularLocation>
</comment>
<keyword evidence="8 13" id="KW-0862">Zinc</keyword>
<dbReference type="InterPro" id="IPR001623">
    <property type="entry name" value="DnaJ_domain"/>
</dbReference>
<feature type="binding site" evidence="13">
    <location>
        <position position="145"/>
    </location>
    <ligand>
        <name>Zn(2+)</name>
        <dbReference type="ChEBI" id="CHEBI:29105"/>
        <label>1</label>
    </ligand>
</feature>
<gene>
    <name evidence="13 17" type="primary">dnaJ</name>
    <name evidence="17" type="ORF">FPQ13_01430</name>
</gene>
<evidence type="ECO:0000313" key="17">
    <source>
        <dbReference type="EMBL" id="TSJ67755.1"/>
    </source>
</evidence>
<dbReference type="FunFam" id="2.10.230.10:FF:000002">
    <property type="entry name" value="Molecular chaperone DnaJ"/>
    <property type="match status" value="1"/>
</dbReference>
<comment type="cofactor">
    <cofactor evidence="13">
        <name>Zn(2+)</name>
        <dbReference type="ChEBI" id="CHEBI:29105"/>
    </cofactor>
    <text evidence="13">Binds 2 Zn(2+) ions per monomer.</text>
</comment>
<dbReference type="InterPro" id="IPR002939">
    <property type="entry name" value="DnaJ_C"/>
</dbReference>
<evidence type="ECO:0000256" key="13">
    <source>
        <dbReference type="HAMAP-Rule" id="MF_01152"/>
    </source>
</evidence>
<feature type="binding site" evidence="13">
    <location>
        <position position="148"/>
    </location>
    <ligand>
        <name>Zn(2+)</name>
        <dbReference type="ChEBI" id="CHEBI:29105"/>
        <label>1</label>
    </ligand>
</feature>
<comment type="caution">
    <text evidence="17">The sequence shown here is derived from an EMBL/GenBank/DDBJ whole genome shotgun (WGS) entry which is preliminary data.</text>
</comment>
<comment type="domain">
    <text evidence="13">The J domain is necessary and sufficient to stimulate DnaK ATPase activity. Zinc center 1 plays an important role in the autonomous, DnaK-independent chaperone activity of DnaJ. Zinc center 2 is essential for interaction with DnaK and for DnaJ activity.</text>
</comment>
<dbReference type="PROSITE" id="PS50076">
    <property type="entry name" value="DNAJ_2"/>
    <property type="match status" value="1"/>
</dbReference>
<dbReference type="PRINTS" id="PR00625">
    <property type="entry name" value="JDOMAIN"/>
</dbReference>
<dbReference type="CDD" id="cd10719">
    <property type="entry name" value="DnaJ_zf"/>
    <property type="match status" value="1"/>
</dbReference>
<name>A0A556PTP6_9BACI</name>
<evidence type="ECO:0000259" key="15">
    <source>
        <dbReference type="PROSITE" id="PS50076"/>
    </source>
</evidence>
<dbReference type="GO" id="GO:0006260">
    <property type="term" value="P:DNA replication"/>
    <property type="evidence" value="ECO:0007669"/>
    <property type="project" value="UniProtKB-KW"/>
</dbReference>
<keyword evidence="10 13" id="KW-0143">Chaperone</keyword>
<evidence type="ECO:0000259" key="16">
    <source>
        <dbReference type="PROSITE" id="PS51188"/>
    </source>
</evidence>
<dbReference type="NCBIfam" id="NF008035">
    <property type="entry name" value="PRK10767.1"/>
    <property type="match status" value="1"/>
</dbReference>
<dbReference type="GO" id="GO:0051082">
    <property type="term" value="F:unfolded protein binding"/>
    <property type="evidence" value="ECO:0007669"/>
    <property type="project" value="UniProtKB-UniRule"/>
</dbReference>
<feature type="repeat" description="CXXCXGXG motif" evidence="13">
    <location>
        <begin position="162"/>
        <end position="169"/>
    </location>
</feature>
<dbReference type="InterPro" id="IPR018253">
    <property type="entry name" value="DnaJ_domain_CS"/>
</dbReference>
<dbReference type="FunFam" id="2.60.260.20:FF:000004">
    <property type="entry name" value="Molecular chaperone DnaJ"/>
    <property type="match status" value="1"/>
</dbReference>
<feature type="binding site" evidence="13">
    <location>
        <position position="188"/>
    </location>
    <ligand>
        <name>Zn(2+)</name>
        <dbReference type="ChEBI" id="CHEBI:29105"/>
        <label>2</label>
    </ligand>
</feature>
<keyword evidence="18" id="KW-1185">Reference proteome</keyword>
<dbReference type="CDD" id="cd06257">
    <property type="entry name" value="DnaJ"/>
    <property type="match status" value="1"/>
</dbReference>
<evidence type="ECO:0000256" key="7">
    <source>
        <dbReference type="ARBA" id="ARBA00022771"/>
    </source>
</evidence>
<dbReference type="GO" id="GO:0009408">
    <property type="term" value="P:response to heat"/>
    <property type="evidence" value="ECO:0007669"/>
    <property type="project" value="InterPro"/>
</dbReference>
<dbReference type="Gene3D" id="1.10.287.110">
    <property type="entry name" value="DnaJ domain"/>
    <property type="match status" value="1"/>
</dbReference>
<evidence type="ECO:0000256" key="5">
    <source>
        <dbReference type="ARBA" id="ARBA00022723"/>
    </source>
</evidence>
<feature type="binding site" evidence="13">
    <location>
        <position position="191"/>
    </location>
    <ligand>
        <name>Zn(2+)</name>
        <dbReference type="ChEBI" id="CHEBI:29105"/>
        <label>2</label>
    </ligand>
</feature>
<dbReference type="InterPro" id="IPR008971">
    <property type="entry name" value="HSP40/DnaJ_pept-bd"/>
</dbReference>
<feature type="binding site" evidence="13">
    <location>
        <position position="202"/>
    </location>
    <ligand>
        <name>Zn(2+)</name>
        <dbReference type="ChEBI" id="CHEBI:29105"/>
        <label>1</label>
    </ligand>
</feature>
<dbReference type="PANTHER" id="PTHR43096:SF48">
    <property type="entry name" value="CHAPERONE PROTEIN DNAJ"/>
    <property type="match status" value="1"/>
</dbReference>
<dbReference type="OrthoDB" id="9779889at2"/>
<dbReference type="Proteomes" id="UP000316425">
    <property type="component" value="Unassembled WGS sequence"/>
</dbReference>
<feature type="binding site" evidence="13">
    <location>
        <position position="205"/>
    </location>
    <ligand>
        <name>Zn(2+)</name>
        <dbReference type="ChEBI" id="CHEBI:29105"/>
        <label>1</label>
    </ligand>
</feature>
<dbReference type="InterPro" id="IPR036410">
    <property type="entry name" value="HSP_DnaJ_Cys-rich_dom_sf"/>
</dbReference>
<dbReference type="PANTHER" id="PTHR43096">
    <property type="entry name" value="DNAJ HOMOLOG 1, MITOCHONDRIAL-RELATED"/>
    <property type="match status" value="1"/>
</dbReference>
<keyword evidence="6 13" id="KW-0677">Repeat</keyword>
<comment type="function">
    <text evidence="13">Participates actively in the response to hyperosmotic and heat shock by preventing the aggregation of stress-denatured proteins and by disaggregating proteins, also in an autonomous, DnaK-independent fashion. Unfolded proteins bind initially to DnaJ; upon interaction with the DnaJ-bound protein, DnaK hydrolyzes its bound ATP, resulting in the formation of a stable complex. GrpE releases ADP from DnaK; ATP binding to DnaK triggers the release of the substrate protein, thus completing the reaction cycle. Several rounds of ATP-dependent interactions between DnaJ, DnaK and GrpE are required for fully efficient folding. Also involved, together with DnaK and GrpE, in the DNA replication of plasmids through activation of initiation proteins.</text>
</comment>
<dbReference type="SUPFAM" id="SSF46565">
    <property type="entry name" value="Chaperone J-domain"/>
    <property type="match status" value="1"/>
</dbReference>
<evidence type="ECO:0000256" key="6">
    <source>
        <dbReference type="ARBA" id="ARBA00022737"/>
    </source>
</evidence>
<keyword evidence="5 13" id="KW-0479">Metal-binding</keyword>
<dbReference type="Gene3D" id="2.10.230.10">
    <property type="entry name" value="Heat shock protein DnaJ, cysteine-rich domain"/>
    <property type="match status" value="1"/>
</dbReference>
<dbReference type="InterPro" id="IPR001305">
    <property type="entry name" value="HSP_DnaJ_Cys-rich_dom"/>
</dbReference>
<dbReference type="FunFam" id="1.10.287.110:FF:000031">
    <property type="entry name" value="Molecular chaperone DnaJ"/>
    <property type="match status" value="1"/>
</dbReference>
<comment type="similarity">
    <text evidence="11 13">Belongs to the DnaJ family.</text>
</comment>
<protein>
    <recommendedName>
        <fullName evidence="12 13">Chaperone protein DnaJ</fullName>
    </recommendedName>
</protein>
<keyword evidence="7 13" id="KW-0863">Zinc-finger</keyword>